<feature type="region of interest" description="Disordered" evidence="1">
    <location>
        <begin position="1"/>
        <end position="73"/>
    </location>
</feature>
<keyword evidence="3" id="KW-1185">Reference proteome</keyword>
<feature type="non-terminal residue" evidence="2">
    <location>
        <position position="1"/>
    </location>
</feature>
<evidence type="ECO:0000313" key="3">
    <source>
        <dbReference type="Proteomes" id="UP000257109"/>
    </source>
</evidence>
<dbReference type="AlphaFoldDB" id="A0A371E606"/>
<proteinExistence type="predicted"/>
<accession>A0A371E606</accession>
<comment type="caution">
    <text evidence="2">The sequence shown here is derived from an EMBL/GenBank/DDBJ whole genome shotgun (WGS) entry which is preliminary data.</text>
</comment>
<sequence>MPMATPVSMFTSPKGMSTPNSIIRRPRCGPSLRQGAPHPNRGKDARTPSRTVEAKPIAQQKRKTGGDRRKAIK</sequence>
<feature type="compositionally biased region" description="Basic and acidic residues" evidence="1">
    <location>
        <begin position="64"/>
        <end position="73"/>
    </location>
</feature>
<evidence type="ECO:0000313" key="2">
    <source>
        <dbReference type="EMBL" id="RDX61464.1"/>
    </source>
</evidence>
<reference evidence="2" key="1">
    <citation type="submission" date="2018-05" db="EMBL/GenBank/DDBJ databases">
        <title>Draft genome of Mucuna pruriens seed.</title>
        <authorList>
            <person name="Nnadi N.E."/>
            <person name="Vos R."/>
            <person name="Hasami M.H."/>
            <person name="Devisetty U.K."/>
            <person name="Aguiy J.C."/>
        </authorList>
    </citation>
    <scope>NUCLEOTIDE SEQUENCE [LARGE SCALE GENOMIC DNA]</scope>
    <source>
        <strain evidence="2">JCA_2017</strain>
    </source>
</reference>
<dbReference type="Proteomes" id="UP000257109">
    <property type="component" value="Unassembled WGS sequence"/>
</dbReference>
<feature type="compositionally biased region" description="Polar residues" evidence="1">
    <location>
        <begin position="8"/>
        <end position="21"/>
    </location>
</feature>
<dbReference type="EMBL" id="QJKJ01016128">
    <property type="protein sequence ID" value="RDX61464.1"/>
    <property type="molecule type" value="Genomic_DNA"/>
</dbReference>
<name>A0A371E606_MUCPR</name>
<protein>
    <submittedName>
        <fullName evidence="2">Uncharacterized protein</fullName>
    </submittedName>
</protein>
<gene>
    <name evidence="2" type="ORF">CR513_60304</name>
</gene>
<organism evidence="2 3">
    <name type="scientific">Mucuna pruriens</name>
    <name type="common">Velvet bean</name>
    <name type="synonym">Dolichos pruriens</name>
    <dbReference type="NCBI Taxonomy" id="157652"/>
    <lineage>
        <taxon>Eukaryota</taxon>
        <taxon>Viridiplantae</taxon>
        <taxon>Streptophyta</taxon>
        <taxon>Embryophyta</taxon>
        <taxon>Tracheophyta</taxon>
        <taxon>Spermatophyta</taxon>
        <taxon>Magnoliopsida</taxon>
        <taxon>eudicotyledons</taxon>
        <taxon>Gunneridae</taxon>
        <taxon>Pentapetalae</taxon>
        <taxon>rosids</taxon>
        <taxon>fabids</taxon>
        <taxon>Fabales</taxon>
        <taxon>Fabaceae</taxon>
        <taxon>Papilionoideae</taxon>
        <taxon>50 kb inversion clade</taxon>
        <taxon>NPAAA clade</taxon>
        <taxon>indigoferoid/millettioid clade</taxon>
        <taxon>Phaseoleae</taxon>
        <taxon>Mucuna</taxon>
    </lineage>
</organism>
<evidence type="ECO:0000256" key="1">
    <source>
        <dbReference type="SAM" id="MobiDB-lite"/>
    </source>
</evidence>